<dbReference type="EMBL" id="CP071090">
    <property type="protein sequence ID" value="QSQ18807.1"/>
    <property type="molecule type" value="Genomic_DNA"/>
</dbReference>
<keyword evidence="2" id="KW-1185">Reference proteome</keyword>
<evidence type="ECO:0000313" key="1">
    <source>
        <dbReference type="EMBL" id="QSQ18807.1"/>
    </source>
</evidence>
<organism evidence="1 2">
    <name type="scientific">Pyxidicoccus parkwayensis</name>
    <dbReference type="NCBI Taxonomy" id="2813578"/>
    <lineage>
        <taxon>Bacteria</taxon>
        <taxon>Pseudomonadati</taxon>
        <taxon>Myxococcota</taxon>
        <taxon>Myxococcia</taxon>
        <taxon>Myxococcales</taxon>
        <taxon>Cystobacterineae</taxon>
        <taxon>Myxococcaceae</taxon>
        <taxon>Pyxidicoccus</taxon>
    </lineage>
</organism>
<evidence type="ECO:0000313" key="2">
    <source>
        <dbReference type="Proteomes" id="UP000662747"/>
    </source>
</evidence>
<protein>
    <submittedName>
        <fullName evidence="1">Uncharacterized protein</fullName>
    </submittedName>
</protein>
<dbReference type="RefSeq" id="WP_206720395.1">
    <property type="nucleotide sequence ID" value="NZ_CP071090.1"/>
</dbReference>
<reference evidence="1 2" key="1">
    <citation type="submission" date="2021-02" db="EMBL/GenBank/DDBJ databases">
        <title>De Novo genome assembly of isolated myxobacteria.</title>
        <authorList>
            <person name="Stevens D.C."/>
        </authorList>
    </citation>
    <scope>NUCLEOTIDE SEQUENCE [LARGE SCALE GENOMIC DNA]</scope>
    <source>
        <strain evidence="2">SCPEA02</strain>
    </source>
</reference>
<accession>A0ABX7NIW8</accession>
<gene>
    <name evidence="1" type="ORF">JY651_25970</name>
</gene>
<proteinExistence type="predicted"/>
<dbReference type="Proteomes" id="UP000662747">
    <property type="component" value="Chromosome"/>
</dbReference>
<sequence length="364" mass="41188">MPRLIDTLPALYRDLLPSFFRQDVPEETKATCSHCAMCKENAQGAVDAVDGVSRFFRPDTKCCTYAPRLPNYLVGALLSDERPELAEGRRRMEEKLASRIGVTPQWVRPPAKFHFLYKNGHQFFGRAASLRCPYFAVETGGCTIWPYREAVCSTFFCKYVAGADGRKFYMSMKTYLTLAEIQLSRWAAFQLLPDYVLSGKDRAETQTVPLSVEDLDDIAPPAKAYAELWKEYAGREAEYFRACYRLVRELPPDGLEKLLGLDGTIELKTLEKLHGTAVSPKLPRTLKFNPDATVQWMQDGSVALGAYSDYDALALPGEAYGLLVEFTGREPVDAVRHHLREHKQADLSEDVLLELYRHRILVEA</sequence>
<name>A0ABX7NIW8_9BACT</name>